<evidence type="ECO:0000256" key="1">
    <source>
        <dbReference type="SAM" id="Phobius"/>
    </source>
</evidence>
<keyword evidence="1" id="KW-0472">Membrane</keyword>
<dbReference type="RefSeq" id="WP_186888668.1">
    <property type="nucleotide sequence ID" value="NZ_JACONZ010000005.1"/>
</dbReference>
<proteinExistence type="predicted"/>
<feature type="transmembrane region" description="Helical" evidence="1">
    <location>
        <begin position="48"/>
        <end position="72"/>
    </location>
</feature>
<dbReference type="AlphaFoldDB" id="A0A923RF67"/>
<reference evidence="3" key="1">
    <citation type="submission" date="2020-08" db="EMBL/GenBank/DDBJ databases">
        <title>Genome public.</title>
        <authorList>
            <person name="Liu C."/>
            <person name="Sun Q."/>
        </authorList>
    </citation>
    <scope>NUCLEOTIDE SEQUENCE</scope>
    <source>
        <strain evidence="3">BX8</strain>
    </source>
</reference>
<evidence type="ECO:0000259" key="2">
    <source>
        <dbReference type="Pfam" id="PF03703"/>
    </source>
</evidence>
<feature type="transmembrane region" description="Helical" evidence="1">
    <location>
        <begin position="213"/>
        <end position="231"/>
    </location>
</feature>
<dbReference type="InterPro" id="IPR005182">
    <property type="entry name" value="YdbS-like_PH"/>
</dbReference>
<keyword evidence="1" id="KW-1133">Transmembrane helix</keyword>
<name>A0A923RF67_9FIRM</name>
<accession>A0A923RF67</accession>
<organism evidence="3 4">
    <name type="scientific">Anaerofilum hominis</name>
    <dbReference type="NCBI Taxonomy" id="2763016"/>
    <lineage>
        <taxon>Bacteria</taxon>
        <taxon>Bacillati</taxon>
        <taxon>Bacillota</taxon>
        <taxon>Clostridia</taxon>
        <taxon>Eubacteriales</taxon>
        <taxon>Oscillospiraceae</taxon>
        <taxon>Anaerofilum</taxon>
    </lineage>
</organism>
<feature type="transmembrane region" description="Helical" evidence="1">
    <location>
        <begin position="20"/>
        <end position="42"/>
    </location>
</feature>
<dbReference type="Proteomes" id="UP000659630">
    <property type="component" value="Unassembled WGS sequence"/>
</dbReference>
<dbReference type="Pfam" id="PF03703">
    <property type="entry name" value="bPH_2"/>
    <property type="match status" value="1"/>
</dbReference>
<keyword evidence="4" id="KW-1185">Reference proteome</keyword>
<keyword evidence="1" id="KW-0812">Transmembrane</keyword>
<gene>
    <name evidence="3" type="ORF">H8S23_12385</name>
</gene>
<sequence length="458" mass="50013">MNPVRLHPFHFLKYIKYGLILCVIPILRAVLAFDIAAAWLAFTQDLLILLACAGILVTLWQASSAGLADGVLTVRQGVLARRPALYRACMVSAVEVCRPLWYRLFGAARVRVHFKAGGGLRRVELVLPVRQARQLARALVPATAAANFFEPVGMDRLIFVLLSANILATSAFSVLAVRRIAKLVGQDVGALALGGITQMEHLLAAFLPAGLSLLAAVLLFFLALSLLASLLRTYRFTATRSGGVLLCRGGLLTHTERRVLVSAITASALRITPTARLLRRCPVYVSAGAFRGDDLPILALGADNAPVLQRLLPEFCLPQEPLCDPRRKSPPQYLWKPGSLSLLLAALLVVSLRTVPAVAPLLGLLLCLALASTLCNLEGIFKEGFCKNANRTFTLCYCRGLTRHVVSLYTNDLSLTITRMPQAASAGRCDLRFHTPSRHTYRLRGVEFYRARALKFNL</sequence>
<feature type="domain" description="YdbS-like PH" evidence="2">
    <location>
        <begin position="68"/>
        <end position="137"/>
    </location>
</feature>
<evidence type="ECO:0000313" key="4">
    <source>
        <dbReference type="Proteomes" id="UP000659630"/>
    </source>
</evidence>
<feature type="transmembrane region" description="Helical" evidence="1">
    <location>
        <begin position="157"/>
        <end position="176"/>
    </location>
</feature>
<comment type="caution">
    <text evidence="3">The sequence shown here is derived from an EMBL/GenBank/DDBJ whole genome shotgun (WGS) entry which is preliminary data.</text>
</comment>
<evidence type="ECO:0000313" key="3">
    <source>
        <dbReference type="EMBL" id="MBC5582304.1"/>
    </source>
</evidence>
<feature type="transmembrane region" description="Helical" evidence="1">
    <location>
        <begin position="358"/>
        <end position="377"/>
    </location>
</feature>
<protein>
    <submittedName>
        <fullName evidence="3">PH domain-containing protein</fullName>
    </submittedName>
</protein>
<dbReference type="EMBL" id="JACONZ010000005">
    <property type="protein sequence ID" value="MBC5582304.1"/>
    <property type="molecule type" value="Genomic_DNA"/>
</dbReference>
<feature type="transmembrane region" description="Helical" evidence="1">
    <location>
        <begin position="333"/>
        <end position="352"/>
    </location>
</feature>